<dbReference type="CDD" id="cd00829">
    <property type="entry name" value="SCP-x_thiolase"/>
    <property type="match status" value="1"/>
</dbReference>
<dbReference type="PIRSF" id="PIRSF000429">
    <property type="entry name" value="Ac-CoA_Ac_transf"/>
    <property type="match status" value="1"/>
</dbReference>
<dbReference type="AlphaFoldDB" id="A1WIW0"/>
<dbReference type="Pfam" id="PF22691">
    <property type="entry name" value="Thiolase_C_1"/>
    <property type="match status" value="1"/>
</dbReference>
<dbReference type="InterPro" id="IPR002155">
    <property type="entry name" value="Thiolase"/>
</dbReference>
<protein>
    <submittedName>
        <fullName evidence="4">Thiolase</fullName>
    </submittedName>
</protein>
<evidence type="ECO:0000259" key="3">
    <source>
        <dbReference type="Pfam" id="PF22691"/>
    </source>
</evidence>
<evidence type="ECO:0000256" key="1">
    <source>
        <dbReference type="SAM" id="MobiDB-lite"/>
    </source>
</evidence>
<keyword evidence="5" id="KW-1185">Reference proteome</keyword>
<feature type="compositionally biased region" description="Basic and acidic residues" evidence="1">
    <location>
        <begin position="242"/>
        <end position="277"/>
    </location>
</feature>
<organism evidence="4 5">
    <name type="scientific">Verminephrobacter eiseniae (strain EF01-2)</name>
    <dbReference type="NCBI Taxonomy" id="391735"/>
    <lineage>
        <taxon>Bacteria</taxon>
        <taxon>Pseudomonadati</taxon>
        <taxon>Pseudomonadota</taxon>
        <taxon>Betaproteobacteria</taxon>
        <taxon>Burkholderiales</taxon>
        <taxon>Comamonadaceae</taxon>
        <taxon>Verminephrobacter</taxon>
    </lineage>
</organism>
<evidence type="ECO:0000313" key="5">
    <source>
        <dbReference type="Proteomes" id="UP000000374"/>
    </source>
</evidence>
<name>A1WIW0_VEREI</name>
<dbReference type="Gene3D" id="3.40.47.10">
    <property type="match status" value="1"/>
</dbReference>
<dbReference type="OrthoDB" id="9785768at2"/>
<gene>
    <name evidence="4" type="ordered locus">Veis_1814</name>
</gene>
<dbReference type="KEGG" id="vei:Veis_1814"/>
<dbReference type="RefSeq" id="WP_011809573.1">
    <property type="nucleotide sequence ID" value="NC_008786.1"/>
</dbReference>
<dbReference type="eggNOG" id="COG0183">
    <property type="taxonomic scope" value="Bacteria"/>
</dbReference>
<dbReference type="PANTHER" id="PTHR42870:SF1">
    <property type="entry name" value="NON-SPECIFIC LIPID-TRANSFER PROTEIN-LIKE 2"/>
    <property type="match status" value="1"/>
</dbReference>
<evidence type="ECO:0000259" key="2">
    <source>
        <dbReference type="Pfam" id="PF00108"/>
    </source>
</evidence>
<evidence type="ECO:0000313" key="4">
    <source>
        <dbReference type="EMBL" id="ABM57567.1"/>
    </source>
</evidence>
<reference evidence="5" key="1">
    <citation type="submission" date="2006-12" db="EMBL/GenBank/DDBJ databases">
        <title>Complete sequence of chromosome 1 of Verminephrobacter eiseniae EF01-2.</title>
        <authorList>
            <person name="Copeland A."/>
            <person name="Lucas S."/>
            <person name="Lapidus A."/>
            <person name="Barry K."/>
            <person name="Detter J.C."/>
            <person name="Glavina del Rio T."/>
            <person name="Dalin E."/>
            <person name="Tice H."/>
            <person name="Pitluck S."/>
            <person name="Chertkov O."/>
            <person name="Brettin T."/>
            <person name="Bruce D."/>
            <person name="Han C."/>
            <person name="Tapia R."/>
            <person name="Gilna P."/>
            <person name="Schmutz J."/>
            <person name="Larimer F."/>
            <person name="Land M."/>
            <person name="Hauser L."/>
            <person name="Kyrpides N."/>
            <person name="Kim E."/>
            <person name="Stahl D."/>
            <person name="Richardson P."/>
        </authorList>
    </citation>
    <scope>NUCLEOTIDE SEQUENCE [LARGE SCALE GENOMIC DNA]</scope>
    <source>
        <strain evidence="5">EF01-2</strain>
    </source>
</reference>
<dbReference type="Pfam" id="PF00108">
    <property type="entry name" value="Thiolase_N"/>
    <property type="match status" value="1"/>
</dbReference>
<feature type="region of interest" description="Disordered" evidence="1">
    <location>
        <begin position="239"/>
        <end position="285"/>
    </location>
</feature>
<feature type="domain" description="Thiolase N-terminal" evidence="2">
    <location>
        <begin position="26"/>
        <end position="179"/>
    </location>
</feature>
<proteinExistence type="predicted"/>
<dbReference type="InterPro" id="IPR020616">
    <property type="entry name" value="Thiolase_N"/>
</dbReference>
<sequence>MSHWIDGNGGVYVAGIGLHRYQFPTQTPYTHLGLTAVRAALADAGLAWQQVQSAYIGTTSIGMAAGPVMLRHLGAGGLAVMQVENASASGSFAFRQACIEVTHGISDVVLALGVDKHGDGRRAANKDGLEHLSDSATIPAVKFALMARSYLRERGAGAEAMARVAVKNHGNAARNPYAQLRKPRTLEQVLAATKVVGDLTVPQCCPRGEGAAAVLLVSGHALGRLGLERKRCVRVRASCANSERHQHPERSEGHQCPERSERHQPPERSQGHQHPERSAPGAPRHGASAIELVRSSAQAALEQAGIAATQLDLLELHDAFSVEELLYSEAIGLCAPGEGPAYLERGDSQIGGRCAINASGGLLGMGHPLGPTGIGQIVEITRQLRGAAEGRQHPGARWGMAHMIGLGAVAIAHVLSA</sequence>
<dbReference type="HOGENOM" id="CLU_035425_4_0_4"/>
<dbReference type="InterPro" id="IPR016039">
    <property type="entry name" value="Thiolase-like"/>
</dbReference>
<dbReference type="STRING" id="391735.Veis_1814"/>
<dbReference type="GeneID" id="76460419"/>
<dbReference type="PANTHER" id="PTHR42870">
    <property type="entry name" value="ACETYL-COA C-ACETYLTRANSFERASE"/>
    <property type="match status" value="1"/>
</dbReference>
<dbReference type="InterPro" id="IPR055140">
    <property type="entry name" value="Thiolase_C_2"/>
</dbReference>
<dbReference type="EMBL" id="CP000542">
    <property type="protein sequence ID" value="ABM57567.1"/>
    <property type="molecule type" value="Genomic_DNA"/>
</dbReference>
<feature type="domain" description="Thiolase C-terminal" evidence="3">
    <location>
        <begin position="292"/>
        <end position="406"/>
    </location>
</feature>
<dbReference type="SUPFAM" id="SSF53901">
    <property type="entry name" value="Thiolase-like"/>
    <property type="match status" value="2"/>
</dbReference>
<dbReference type="Proteomes" id="UP000000374">
    <property type="component" value="Chromosome"/>
</dbReference>
<accession>A1WIW0</accession>
<dbReference type="GO" id="GO:0003988">
    <property type="term" value="F:acetyl-CoA C-acyltransferase activity"/>
    <property type="evidence" value="ECO:0007669"/>
    <property type="project" value="UniProtKB-ARBA"/>
</dbReference>